<organism evidence="3 4">
    <name type="scientific">Chiloscyllium punctatum</name>
    <name type="common">Brownbanded bambooshark</name>
    <name type="synonym">Hemiscyllium punctatum</name>
    <dbReference type="NCBI Taxonomy" id="137246"/>
    <lineage>
        <taxon>Eukaryota</taxon>
        <taxon>Metazoa</taxon>
        <taxon>Chordata</taxon>
        <taxon>Craniata</taxon>
        <taxon>Vertebrata</taxon>
        <taxon>Chondrichthyes</taxon>
        <taxon>Elasmobranchii</taxon>
        <taxon>Galeomorphii</taxon>
        <taxon>Galeoidea</taxon>
        <taxon>Orectolobiformes</taxon>
        <taxon>Hemiscylliidae</taxon>
        <taxon>Chiloscyllium</taxon>
    </lineage>
</organism>
<keyword evidence="1" id="KW-0175">Coiled coil</keyword>
<feature type="coiled-coil region" evidence="1">
    <location>
        <begin position="26"/>
        <end position="53"/>
    </location>
</feature>
<keyword evidence="4" id="KW-1185">Reference proteome</keyword>
<feature type="coiled-coil region" evidence="1">
    <location>
        <begin position="1143"/>
        <end position="1184"/>
    </location>
</feature>
<evidence type="ECO:0000256" key="1">
    <source>
        <dbReference type="SAM" id="Coils"/>
    </source>
</evidence>
<sequence>MEHVLSLIFNIETAQCKHCDKHVKLLQEKEIEIRDLKVLLNRHKQELRQQRKGQGNEVQLYSSTLERNNALLLQDQLLKSSEMQADITELNRKNEQLQTVIEALQSVNGQFSTNNPDIDVQMHEFKTKNANLKKRNAKIQSTVTDLIKKSYKMWSHVADVQESITDLKIAVHEVKEDNSKLQSMIFELHLKSEQLQSVVMELHSSIRPMETSIREKLSKLMFAGTEDQQLHLQILHLQEQNDQLKTMITELDKKQGCQEALNLQIQDNVTQVKDIMEKLHEESKQMQTIITELEDKKCQLEVFISALQQTNFKLNAAIPHNDQFFAFSEQQKNLAEENLKLQHENWELQFTISEVCKSKQQLEASLLAVKEKISKLEAIEFDNKKLQLMILEFQNKSNECQTNIIKLEDKNINLQKRYNDLQDYKNELLTAISELQSKLLKVGGVELQNRQFQFLLKDLQDKNAQLNIKIYELSEENNYLKEYISQVQCYGNHHWTANVDLQEDVRPQVVTAENKRRKYHFGSSPSELQSVLYLLKIADTMKERLRTTVSRVQESIFVTQASIFKLHGRIKHLLKIAMELQENSHQFISIVPELQDKIYISDIFLKSQNQHLGICHEKISYNEETIFNPELKTIVASSTARFLPSGEGSLIQVILRVIMVSKEIKIAIENIEVETKELQTSFVDLESRFSEIQLHKSGLLNAEECIIQEIIQQMKQYKITLEKQEEENILLKQKVSELDKRLAEEMSFSNKAEVKIQKQQQAASSEISKLHKSIKGLQSSNMKLEETINWSLERNVVLDVKLAALRNILAVEEFHFSEKEAKTSHQWKIYINQVNSLQALLSEMFTENIALKETIKILDQENVQLQIAISELQSKLKSEKLNVGVQQGDQLATNCCGNSPQETCPKMQKKCNKFTKRLENIEEGKDILQDTMNKLETNVTKKNDEKDTQMNSQQKILDCDENNYPEEIIKELPDNNNTVCEPQITIAEAKKMFGQIDSEMKVVFTGEMPCCTGSDIPDVINQSTLTIFQNNLLLEIPNEKIERNKHLQAYIENLMEEQCLLTGMVSELENKVREVQQHINESEIQKQIPFCECIPAINGPQERECKQPLDQKNTLEDKLSTDAIVVELKERIAREKVHSKILAIQLESQRRQYNAEIDNLQTNVQHVQEKNEVLKETVIKHEEEKKLLEIWLAEKENILSMDQMHNREIQAQMNYQIQLLENQKCQLEDLFDDLLDENRTQDVDVNESLSQVIDDEICSELKQQHCSSEFKLKNNIEPAGRVCEGTKLQEETKTLEEKNRMYELVVEGCRLEKESLTESLSKFKNLFKKQQMYWRENVADLADQLKEANTKVQQLKEKLTALTHTNAKSEEVIYKSEEQIFSPQVNKACNSEGQYCKSEQMECEHHSDDITHPGNSREQSKNCSENKRCSNSYLQIAEETNDSKLLDLKNIQQHETTEELQKGSETKHNITENFEREKIMFEQDVIYLKKMLDFEQCTSNKVKAYLKSKCKTLADQNNGLQEMNTELLDENATLQVSVDNLEKEKELLVFKISELKDEMRLNQGHCTNKTVQKVLSKTIDLQDNLKGCENSNMNLQNAIQKLDSEVVLPKCIVSNFEKQNECQNYQLKDGDIVNNHLHEADQELQDSNTKLQETIFNSENDKTLLDETARGLQDKVIDEHNFSTGLQKNSQTEAHYSANICQQELKENLSKNPHFIIEKLAEGKLEFTDSQINDEPAEGKLYISTNIVQPGSQKDITWITQERKELHESISGERSVPEMAMLKIERLNSNEQLHSQKPERLAVDSTPQDETTNRAMNNRQDTVNEMYHQATKQNDCLASALTSTVDEKDLNTIYTTSQYDIDWNSADVELKNNWLPKIADSFGNMEHLELIRNVKMKKESQLAVEPKLQTKVEEASDGEKAASVCVFRAPIGHTEDMHCQEKTQSKSKRMQEVNEVSNNHQEEERLQKITPSVQEIENSEEEVKNTWYINQSLSIEAAATEFNGSKPSGSKQRTANSELQKGYNNVKVKLESLYQSMSLRSPYFQPFTIV</sequence>
<accession>A0A401SGD5</accession>
<feature type="coiled-coil region" evidence="1">
    <location>
        <begin position="1338"/>
        <end position="1372"/>
    </location>
</feature>
<evidence type="ECO:0000313" key="3">
    <source>
        <dbReference type="EMBL" id="GCC29413.1"/>
    </source>
</evidence>
<evidence type="ECO:0000256" key="2">
    <source>
        <dbReference type="SAM" id="MobiDB-lite"/>
    </source>
</evidence>
<feature type="coiled-coil region" evidence="1">
    <location>
        <begin position="359"/>
        <end position="476"/>
    </location>
</feature>
<feature type="coiled-coil region" evidence="1">
    <location>
        <begin position="80"/>
        <end position="149"/>
    </location>
</feature>
<feature type="coiled-coil region" evidence="1">
    <location>
        <begin position="918"/>
        <end position="945"/>
    </location>
</feature>
<reference evidence="3 4" key="1">
    <citation type="journal article" date="2018" name="Nat. Ecol. Evol.">
        <title>Shark genomes provide insights into elasmobranch evolution and the origin of vertebrates.</title>
        <authorList>
            <person name="Hara Y"/>
            <person name="Yamaguchi K"/>
            <person name="Onimaru K"/>
            <person name="Kadota M"/>
            <person name="Koyanagi M"/>
            <person name="Keeley SD"/>
            <person name="Tatsumi K"/>
            <person name="Tanaka K"/>
            <person name="Motone F"/>
            <person name="Kageyama Y"/>
            <person name="Nozu R"/>
            <person name="Adachi N"/>
            <person name="Nishimura O"/>
            <person name="Nakagawa R"/>
            <person name="Tanegashima C"/>
            <person name="Kiyatake I"/>
            <person name="Matsumoto R"/>
            <person name="Murakumo K"/>
            <person name="Nishida K"/>
            <person name="Terakita A"/>
            <person name="Kuratani S"/>
            <person name="Sato K"/>
            <person name="Hyodo S Kuraku.S."/>
        </authorList>
    </citation>
    <scope>NUCLEOTIDE SEQUENCE [LARGE SCALE GENOMIC DNA]</scope>
</reference>
<feature type="region of interest" description="Disordered" evidence="2">
    <location>
        <begin position="1792"/>
        <end position="1813"/>
    </location>
</feature>
<feature type="compositionally biased region" description="Basic and acidic residues" evidence="2">
    <location>
        <begin position="1792"/>
        <end position="1802"/>
    </location>
</feature>
<dbReference type="EMBL" id="BEZZ01000249">
    <property type="protein sequence ID" value="GCC29413.1"/>
    <property type="molecule type" value="Genomic_DNA"/>
</dbReference>
<feature type="coiled-coil region" evidence="1">
    <location>
        <begin position="855"/>
        <end position="882"/>
    </location>
</feature>
<feature type="coiled-coil region" evidence="1">
    <location>
        <begin position="668"/>
        <end position="741"/>
    </location>
</feature>
<gene>
    <name evidence="3" type="ORF">chiPu_0007855</name>
</gene>
<proteinExistence type="predicted"/>
<dbReference type="OMA" id="INWSLER"/>
<evidence type="ECO:0000313" key="4">
    <source>
        <dbReference type="Proteomes" id="UP000287033"/>
    </source>
</evidence>
<comment type="caution">
    <text evidence="3">The sequence shown here is derived from an EMBL/GenBank/DDBJ whole genome shotgun (WGS) entry which is preliminary data.</text>
</comment>
<feature type="coiled-coil region" evidence="1">
    <location>
        <begin position="234"/>
        <end position="296"/>
    </location>
</feature>
<name>A0A401SGD5_CHIPU</name>
<protein>
    <submittedName>
        <fullName evidence="3">Uncharacterized protein</fullName>
    </submittedName>
</protein>
<dbReference type="OrthoDB" id="9940429at2759"/>
<dbReference type="Proteomes" id="UP000287033">
    <property type="component" value="Unassembled WGS sequence"/>
</dbReference>
<feature type="coiled-coil region" evidence="1">
    <location>
        <begin position="1510"/>
        <end position="1558"/>
    </location>
</feature>